<evidence type="ECO:0000313" key="2">
    <source>
        <dbReference type="Proteomes" id="UP001190700"/>
    </source>
</evidence>
<gene>
    <name evidence="1" type="ORF">CYMTET_15546</name>
</gene>
<accession>A0AAE0GEB4</accession>
<name>A0AAE0GEB4_9CHLO</name>
<comment type="caution">
    <text evidence="1">The sequence shown here is derived from an EMBL/GenBank/DDBJ whole genome shotgun (WGS) entry which is preliminary data.</text>
</comment>
<feature type="non-terminal residue" evidence="1">
    <location>
        <position position="1"/>
    </location>
</feature>
<dbReference type="Proteomes" id="UP001190700">
    <property type="component" value="Unassembled WGS sequence"/>
</dbReference>
<proteinExistence type="predicted"/>
<dbReference type="EMBL" id="LGRX02006585">
    <property type="protein sequence ID" value="KAK3276375.1"/>
    <property type="molecule type" value="Genomic_DNA"/>
</dbReference>
<keyword evidence="2" id="KW-1185">Reference proteome</keyword>
<evidence type="ECO:0000313" key="1">
    <source>
        <dbReference type="EMBL" id="KAK3276375.1"/>
    </source>
</evidence>
<organism evidence="1 2">
    <name type="scientific">Cymbomonas tetramitiformis</name>
    <dbReference type="NCBI Taxonomy" id="36881"/>
    <lineage>
        <taxon>Eukaryota</taxon>
        <taxon>Viridiplantae</taxon>
        <taxon>Chlorophyta</taxon>
        <taxon>Pyramimonadophyceae</taxon>
        <taxon>Pyramimonadales</taxon>
        <taxon>Pyramimonadaceae</taxon>
        <taxon>Cymbomonas</taxon>
    </lineage>
</organism>
<sequence>GDWQSVSRVGGCAELAKRSEGVGGLAKRSEGGRVGQALEVGGAQVGKALEVGGVQVWQSAREVGGCAELAIALEGRRVGKVLLFFS</sequence>
<protein>
    <submittedName>
        <fullName evidence="1">Uncharacterized protein</fullName>
    </submittedName>
</protein>
<dbReference type="AlphaFoldDB" id="A0AAE0GEB4"/>
<reference evidence="1 2" key="1">
    <citation type="journal article" date="2015" name="Genome Biol. Evol.">
        <title>Comparative Genomics of a Bacterivorous Green Alga Reveals Evolutionary Causalities and Consequences of Phago-Mixotrophic Mode of Nutrition.</title>
        <authorList>
            <person name="Burns J.A."/>
            <person name="Paasch A."/>
            <person name="Narechania A."/>
            <person name="Kim E."/>
        </authorList>
    </citation>
    <scope>NUCLEOTIDE SEQUENCE [LARGE SCALE GENOMIC DNA]</scope>
    <source>
        <strain evidence="1 2">PLY_AMNH</strain>
    </source>
</reference>